<organism evidence="1 2">
    <name type="scientific">Hirundo rustica rustica</name>
    <dbReference type="NCBI Taxonomy" id="333673"/>
    <lineage>
        <taxon>Eukaryota</taxon>
        <taxon>Metazoa</taxon>
        <taxon>Chordata</taxon>
        <taxon>Craniata</taxon>
        <taxon>Vertebrata</taxon>
        <taxon>Euteleostomi</taxon>
        <taxon>Archelosauria</taxon>
        <taxon>Archosauria</taxon>
        <taxon>Dinosauria</taxon>
        <taxon>Saurischia</taxon>
        <taxon>Theropoda</taxon>
        <taxon>Coelurosauria</taxon>
        <taxon>Aves</taxon>
        <taxon>Neognathae</taxon>
        <taxon>Neoaves</taxon>
        <taxon>Telluraves</taxon>
        <taxon>Australaves</taxon>
        <taxon>Passeriformes</taxon>
        <taxon>Sylvioidea</taxon>
        <taxon>Hirundinidae</taxon>
        <taxon>Hirundo</taxon>
    </lineage>
</organism>
<keyword evidence="2" id="KW-1185">Reference proteome</keyword>
<dbReference type="STRING" id="333673.A0A3M0KI42"/>
<reference evidence="1 2" key="1">
    <citation type="submission" date="2018-07" db="EMBL/GenBank/DDBJ databases">
        <title>A high quality draft genome assembly of the barn swallow (H. rustica rustica).</title>
        <authorList>
            <person name="Formenti G."/>
            <person name="Chiara M."/>
            <person name="Poveda L."/>
            <person name="Francoijs K.-J."/>
            <person name="Bonisoli-Alquati A."/>
            <person name="Canova L."/>
            <person name="Gianfranceschi L."/>
            <person name="Horner D.S."/>
            <person name="Saino N."/>
        </authorList>
    </citation>
    <scope>NUCLEOTIDE SEQUENCE [LARGE SCALE GENOMIC DNA]</scope>
    <source>
        <strain evidence="1">Chelidonia</strain>
        <tissue evidence="1">Blood</tissue>
    </source>
</reference>
<dbReference type="EMBL" id="QRBI01000106">
    <property type="protein sequence ID" value="RMC12918.1"/>
    <property type="molecule type" value="Genomic_DNA"/>
</dbReference>
<proteinExistence type="predicted"/>
<dbReference type="AlphaFoldDB" id="A0A3M0KI42"/>
<accession>A0A3M0KI42</accession>
<name>A0A3M0KI42_HIRRU</name>
<dbReference type="Proteomes" id="UP000269221">
    <property type="component" value="Unassembled WGS sequence"/>
</dbReference>
<protein>
    <submittedName>
        <fullName evidence="1">Uncharacterized protein</fullName>
    </submittedName>
</protein>
<gene>
    <name evidence="1" type="ORF">DUI87_10445</name>
</gene>
<comment type="caution">
    <text evidence="1">The sequence shown here is derived from an EMBL/GenBank/DDBJ whole genome shotgun (WGS) entry which is preliminary data.</text>
</comment>
<sequence>MASWISNGVASRSRAGIVPLRSALVRAHLECCDQFWAPQYREDIEGLEQVQRRTTELGKGLEHKSCEDQLRELGVYSLEKGRLRVDLYNSLKGGCGQVKIVFFSQRTSNRIRGKPSSCTGDVQVGHQKEFLH</sequence>
<dbReference type="OrthoDB" id="276744at2759"/>
<evidence type="ECO:0000313" key="2">
    <source>
        <dbReference type="Proteomes" id="UP000269221"/>
    </source>
</evidence>
<evidence type="ECO:0000313" key="1">
    <source>
        <dbReference type="EMBL" id="RMC12918.1"/>
    </source>
</evidence>